<evidence type="ECO:0000313" key="2">
    <source>
        <dbReference type="Proteomes" id="UP000230066"/>
    </source>
</evidence>
<proteinExistence type="predicted"/>
<evidence type="ECO:0000313" key="1">
    <source>
        <dbReference type="EMBL" id="THD18037.1"/>
    </source>
</evidence>
<sequence>MRTAIILFGLQTPKTTALSLFDQIISRAATTSTPGIRAPTAFGFGLKTPTTGVSAVTGSSVSITGFGFGLSTAKPGSTLSSGMSPFGLGPTASSSSVASSLSFGTTTQPTTVVIQPTSIGFSVLASTNSVSASLATAAAQNSFTLGTEASTGVKPLGTLSAIQKLTGVPSITISAPPQIGLGLTAPQPPLPNLGFQPLATTVFTLGTIPMSSSTTSTVTGLGLGSSLLKSSIATTTGATPVSDIGFDLQTSTGNPRTSVMNTSATGLTAPATTTAVTHSAAAVSKNATLTYNQLEDLISKWAWELDDQER</sequence>
<comment type="caution">
    <text evidence="1">The sequence shown here is derived from an EMBL/GenBank/DDBJ whole genome shotgun (WGS) entry which is preliminary data.</text>
</comment>
<keyword evidence="2" id="KW-1185">Reference proteome</keyword>
<dbReference type="Proteomes" id="UP000230066">
    <property type="component" value="Unassembled WGS sequence"/>
</dbReference>
<dbReference type="AlphaFoldDB" id="A0A4E0R8E0"/>
<reference evidence="1" key="1">
    <citation type="submission" date="2019-03" db="EMBL/GenBank/DDBJ databases">
        <title>Improved annotation for the trematode Fasciola hepatica.</title>
        <authorList>
            <person name="Choi Y.-J."/>
            <person name="Martin J."/>
            <person name="Mitreva M."/>
        </authorList>
    </citation>
    <scope>NUCLEOTIDE SEQUENCE [LARGE SCALE GENOMIC DNA]</scope>
</reference>
<gene>
    <name evidence="1" type="ORF">D915_011004</name>
</gene>
<dbReference type="EMBL" id="JXXN02017221">
    <property type="protein sequence ID" value="THD18037.1"/>
    <property type="molecule type" value="Genomic_DNA"/>
</dbReference>
<protein>
    <submittedName>
        <fullName evidence="1">Uncharacterized protein</fullName>
    </submittedName>
</protein>
<organism evidence="1 2">
    <name type="scientific">Fasciola hepatica</name>
    <name type="common">Liver fluke</name>
    <dbReference type="NCBI Taxonomy" id="6192"/>
    <lineage>
        <taxon>Eukaryota</taxon>
        <taxon>Metazoa</taxon>
        <taxon>Spiralia</taxon>
        <taxon>Lophotrochozoa</taxon>
        <taxon>Platyhelminthes</taxon>
        <taxon>Trematoda</taxon>
        <taxon>Digenea</taxon>
        <taxon>Plagiorchiida</taxon>
        <taxon>Echinostomata</taxon>
        <taxon>Echinostomatoidea</taxon>
        <taxon>Fasciolidae</taxon>
        <taxon>Fasciola</taxon>
    </lineage>
</organism>
<accession>A0A4E0R8E0</accession>
<name>A0A4E0R8E0_FASHE</name>